<dbReference type="InParanoid" id="A0A0C3DPI2"/>
<dbReference type="Proteomes" id="UP000054321">
    <property type="component" value="Unassembled WGS sequence"/>
</dbReference>
<proteinExistence type="predicted"/>
<evidence type="ECO:0008006" key="4">
    <source>
        <dbReference type="Google" id="ProtNLM"/>
    </source>
</evidence>
<evidence type="ECO:0000256" key="1">
    <source>
        <dbReference type="SAM" id="SignalP"/>
    </source>
</evidence>
<gene>
    <name evidence="2" type="ORF">OIDMADRAFT_194031</name>
</gene>
<dbReference type="PANTHER" id="PTHR36195:SF6">
    <property type="entry name" value="SECRETED THAUMATIN-LIKE PROTEIN CALA"/>
    <property type="match status" value="1"/>
</dbReference>
<evidence type="ECO:0000313" key="2">
    <source>
        <dbReference type="EMBL" id="KIN03973.1"/>
    </source>
</evidence>
<dbReference type="HOGENOM" id="CLU_1343962_0_0_1"/>
<dbReference type="InterPro" id="IPR006771">
    <property type="entry name" value="CetA-like"/>
</dbReference>
<sequence length="194" mass="20306">MHSFTKIYIVLVAATIVSADLAVNNWCSQPVYIYQSNAGGCDKGPNGICQGTAGAEPWTLSPGQKGLTIPWINNGQGTSIKVAKDSNFGQILQFEYCVTGPTLFWDLSNLDGAGSSVTGTPFASDNVKISPSGTGVGTGTCNVIKCTANQICADAYQHPDDTATKSCPINTGTMTLDLCEPAAQFKARGIPFQS</sequence>
<accession>A0A0C3DPI2</accession>
<feature type="chain" id="PRO_5002173862" description="Osmotin, thaumatin-like protein" evidence="1">
    <location>
        <begin position="20"/>
        <end position="194"/>
    </location>
</feature>
<reference evidence="2 3" key="1">
    <citation type="submission" date="2014-04" db="EMBL/GenBank/DDBJ databases">
        <authorList>
            <consortium name="DOE Joint Genome Institute"/>
            <person name="Kuo A."/>
            <person name="Martino E."/>
            <person name="Perotto S."/>
            <person name="Kohler A."/>
            <person name="Nagy L.G."/>
            <person name="Floudas D."/>
            <person name="Copeland A."/>
            <person name="Barry K.W."/>
            <person name="Cichocki N."/>
            <person name="Veneault-Fourrey C."/>
            <person name="LaButti K."/>
            <person name="Lindquist E.A."/>
            <person name="Lipzen A."/>
            <person name="Lundell T."/>
            <person name="Morin E."/>
            <person name="Murat C."/>
            <person name="Sun H."/>
            <person name="Tunlid A."/>
            <person name="Henrissat B."/>
            <person name="Grigoriev I.V."/>
            <person name="Hibbett D.S."/>
            <person name="Martin F."/>
            <person name="Nordberg H.P."/>
            <person name="Cantor M.N."/>
            <person name="Hua S.X."/>
        </authorList>
    </citation>
    <scope>NUCLEOTIDE SEQUENCE [LARGE SCALE GENOMIC DNA]</scope>
    <source>
        <strain evidence="2 3">Zn</strain>
    </source>
</reference>
<reference evidence="3" key="2">
    <citation type="submission" date="2015-01" db="EMBL/GenBank/DDBJ databases">
        <title>Evolutionary Origins and Diversification of the Mycorrhizal Mutualists.</title>
        <authorList>
            <consortium name="DOE Joint Genome Institute"/>
            <consortium name="Mycorrhizal Genomics Consortium"/>
            <person name="Kohler A."/>
            <person name="Kuo A."/>
            <person name="Nagy L.G."/>
            <person name="Floudas D."/>
            <person name="Copeland A."/>
            <person name="Barry K.W."/>
            <person name="Cichocki N."/>
            <person name="Veneault-Fourrey C."/>
            <person name="LaButti K."/>
            <person name="Lindquist E.A."/>
            <person name="Lipzen A."/>
            <person name="Lundell T."/>
            <person name="Morin E."/>
            <person name="Murat C."/>
            <person name="Riley R."/>
            <person name="Ohm R."/>
            <person name="Sun H."/>
            <person name="Tunlid A."/>
            <person name="Henrissat B."/>
            <person name="Grigoriev I.V."/>
            <person name="Hibbett D.S."/>
            <person name="Martin F."/>
        </authorList>
    </citation>
    <scope>NUCLEOTIDE SEQUENCE [LARGE SCALE GENOMIC DNA]</scope>
    <source>
        <strain evidence="3">Zn</strain>
    </source>
</reference>
<feature type="signal peptide" evidence="1">
    <location>
        <begin position="1"/>
        <end position="19"/>
    </location>
</feature>
<keyword evidence="3" id="KW-1185">Reference proteome</keyword>
<organism evidence="2 3">
    <name type="scientific">Oidiodendron maius (strain Zn)</name>
    <dbReference type="NCBI Taxonomy" id="913774"/>
    <lineage>
        <taxon>Eukaryota</taxon>
        <taxon>Fungi</taxon>
        <taxon>Dikarya</taxon>
        <taxon>Ascomycota</taxon>
        <taxon>Pezizomycotina</taxon>
        <taxon>Leotiomycetes</taxon>
        <taxon>Leotiomycetes incertae sedis</taxon>
        <taxon>Myxotrichaceae</taxon>
        <taxon>Oidiodendron</taxon>
    </lineage>
</organism>
<dbReference type="EMBL" id="KN832873">
    <property type="protein sequence ID" value="KIN03973.1"/>
    <property type="molecule type" value="Genomic_DNA"/>
</dbReference>
<dbReference type="PANTHER" id="PTHR36195">
    <property type="entry name" value="DOMAIN PROTEIN, PUTATIVE (AFU_ORTHOLOGUE AFUA_5G01990)-RELATED-RELATED"/>
    <property type="match status" value="1"/>
</dbReference>
<name>A0A0C3DPI2_OIDMZ</name>
<dbReference type="AlphaFoldDB" id="A0A0C3DPI2"/>
<evidence type="ECO:0000313" key="3">
    <source>
        <dbReference type="Proteomes" id="UP000054321"/>
    </source>
</evidence>
<dbReference type="OrthoDB" id="5144514at2759"/>
<dbReference type="Pfam" id="PF04681">
    <property type="entry name" value="Bys1"/>
    <property type="match status" value="1"/>
</dbReference>
<keyword evidence="1" id="KW-0732">Signal</keyword>
<protein>
    <recommendedName>
        <fullName evidence="4">Osmotin, thaumatin-like protein</fullName>
    </recommendedName>
</protein>